<comment type="caution">
    <text evidence="2">The sequence shown here is derived from an EMBL/GenBank/DDBJ whole genome shotgun (WGS) entry which is preliminary data.</text>
</comment>
<feature type="region of interest" description="Disordered" evidence="1">
    <location>
        <begin position="80"/>
        <end position="113"/>
    </location>
</feature>
<dbReference type="GO" id="GO:0050002">
    <property type="term" value="F:D-proline reductase activity"/>
    <property type="evidence" value="ECO:0007669"/>
    <property type="project" value="UniProtKB-EC"/>
</dbReference>
<proteinExistence type="predicted"/>
<feature type="region of interest" description="Disordered" evidence="1">
    <location>
        <begin position="154"/>
        <end position="174"/>
    </location>
</feature>
<evidence type="ECO:0000313" key="2">
    <source>
        <dbReference type="EMBL" id="MDM8333940.1"/>
    </source>
</evidence>
<sequence length="632" mass="68549">MSISVETAKEHLNDPAVLCCRREKGKLLEASDLEDPTLFPDYEDSGLLELPDNVLTIGQVLGATLNKTMDALLPLTPDVVDNIQDPSAQNDDEEATEDSSAKDEGSSAASSDVTTAVANNGVSDGMLHLSVKEGKDIKLDVPLAMVNQGAVQSAPAASQASNETAASQQEPEVDEEVVRSLTRKHFKIDKIEFGDETKIDGTTLVIGNPDQLCKDAVEAQEIVKDMKISVITPDDYHKYTNSIMDVQPIATKEKGELGEGVTRVLDGVVTVLTGTDENGVQVGEFGSSEGYVDENVMWGRPGAIDKGEIMLVIDATVQAGTNRERRGPRGAHEAADTIVEHIREALKKADDSLVVNTEKLEQKRRFGNKRVLLVKEIMGQGAMHDNLILPKEPVGTLGAQANVDLGNLPIMLSPLEILDGGIHALTCIGPASKETSRHYWREPLVEEALADEDIDVVGVCLIGSPQANTQKSYVSKRLGMWAEAMDLDGAIVTTEGFGNNHIDYGENIEAIGSRGVPVVGITYSAVQGELVTGNKYMDAIVDNNKSKWGIENEVLENNTLCQEDAIRALAMLETKMAGGKIKKPERKWNPNVKLNNIDLIEKATGKKINLVKNEQSLPMSKKRKEHYEKDVD</sequence>
<accession>A0ABT7VMG7</accession>
<keyword evidence="2" id="KW-0560">Oxidoreductase</keyword>
<dbReference type="Proteomes" id="UP001529423">
    <property type="component" value="Unassembled WGS sequence"/>
</dbReference>
<reference evidence="3" key="2">
    <citation type="submission" date="2023-06" db="EMBL/GenBank/DDBJ databases">
        <title>Identification and characterization of horizontal gene transfer across gut microbiota members of farm animals based on homology search.</title>
        <authorList>
            <person name="Zeman M."/>
            <person name="Kubasova T."/>
            <person name="Jahodarova E."/>
            <person name="Nykrynova M."/>
            <person name="Rychlik I."/>
        </authorList>
    </citation>
    <scope>NUCLEOTIDE SEQUENCE [LARGE SCALE GENOMIC DNA]</scope>
    <source>
        <strain evidence="3">105_WCHN</strain>
    </source>
</reference>
<reference evidence="2 3" key="3">
    <citation type="submission" date="2023-06" db="EMBL/GenBank/DDBJ databases">
        <authorList>
            <person name="Zeman M."/>
            <person name="Kubasova T."/>
            <person name="Jahodarova E."/>
            <person name="Nykrynova M."/>
            <person name="Rychlik I."/>
        </authorList>
    </citation>
    <scope>NUCLEOTIDE SEQUENCE [LARGE SCALE GENOMIC DNA]</scope>
    <source>
        <strain evidence="2 3">105_WCHN</strain>
    </source>
</reference>
<dbReference type="RefSeq" id="WP_289560107.1">
    <property type="nucleotide sequence ID" value="NZ_JAUDEO010000023.1"/>
</dbReference>
<gene>
    <name evidence="2" type="primary">prdA</name>
    <name evidence="2" type="ORF">QUW46_05060</name>
</gene>
<evidence type="ECO:0000256" key="1">
    <source>
        <dbReference type="SAM" id="MobiDB-lite"/>
    </source>
</evidence>
<name>A0ABT7VMG7_9LACO</name>
<evidence type="ECO:0000313" key="3">
    <source>
        <dbReference type="Proteomes" id="UP001529423"/>
    </source>
</evidence>
<dbReference type="EC" id="1.21.4.1" evidence="2"/>
<reference evidence="2 3" key="1">
    <citation type="submission" date="2023-06" db="EMBL/GenBank/DDBJ databases">
        <title>Identification and characterization of horizontal gene transfer across gut microbiota members of farm animals based on homology search.</title>
        <authorList>
            <person name="Schwarzerova J."/>
            <person name="Nykrynova M."/>
            <person name="Jureckova K."/>
            <person name="Cejkova D."/>
            <person name="Rychlik I."/>
        </authorList>
    </citation>
    <scope>NUCLEOTIDE SEQUENCE [LARGE SCALE GENOMIC DNA]</scope>
    <source>
        <strain evidence="2 3">105_WCHN</strain>
    </source>
</reference>
<organism evidence="2 3">
    <name type="scientific">Limosilactobacillus panis</name>
    <dbReference type="NCBI Taxonomy" id="47493"/>
    <lineage>
        <taxon>Bacteria</taxon>
        <taxon>Bacillati</taxon>
        <taxon>Bacillota</taxon>
        <taxon>Bacilli</taxon>
        <taxon>Lactobacillales</taxon>
        <taxon>Lactobacillaceae</taxon>
        <taxon>Limosilactobacillus</taxon>
    </lineage>
</organism>
<protein>
    <submittedName>
        <fullName evidence="2">D-proline reductase (Dithiol) proprotein PrdA</fullName>
        <ecNumber evidence="2">1.21.4.1</ecNumber>
    </submittedName>
</protein>
<dbReference type="EMBL" id="JAUDEO010000023">
    <property type="protein sequence ID" value="MDM8333940.1"/>
    <property type="molecule type" value="Genomic_DNA"/>
</dbReference>
<keyword evidence="3" id="KW-1185">Reference proteome</keyword>
<dbReference type="Pfam" id="PF09338">
    <property type="entry name" value="Gly_reductase"/>
    <property type="match status" value="1"/>
</dbReference>
<dbReference type="InterPro" id="IPR031002">
    <property type="entry name" value="D_pro_red_PrdA"/>
</dbReference>
<dbReference type="NCBIfam" id="TIGR04480">
    <property type="entry name" value="D_pro_red_PrdA"/>
    <property type="match status" value="1"/>
</dbReference>
<dbReference type="InterPro" id="IPR015417">
    <property type="entry name" value="Gly_reductase_pB_sua/b"/>
</dbReference>